<sequence length="45" mass="5499">MFKCHLFKFTLLSIETIKGLLINQFLFDRLLNFTVWLHHRCFDVV</sequence>
<protein>
    <submittedName>
        <fullName evidence="1">Uncharacterized protein</fullName>
    </submittedName>
</protein>
<accession>A0A655UNV4</accession>
<gene>
    <name evidence="1" type="ORF">ERS013200_02217</name>
</gene>
<dbReference type="Proteomes" id="UP000041770">
    <property type="component" value="Unassembled WGS sequence"/>
</dbReference>
<proteinExistence type="predicted"/>
<reference evidence="1 2" key="1">
    <citation type="submission" date="2015-07" db="EMBL/GenBank/DDBJ databases">
        <authorList>
            <consortium name="Pathogen Informatics"/>
        </authorList>
    </citation>
    <scope>NUCLEOTIDE SEQUENCE [LARGE SCALE GENOMIC DNA]</scope>
    <source>
        <strain evidence="1 2">A316</strain>
    </source>
</reference>
<evidence type="ECO:0000313" key="2">
    <source>
        <dbReference type="Proteomes" id="UP000041770"/>
    </source>
</evidence>
<organism evidence="1 2">
    <name type="scientific">Vibrio cholerae</name>
    <dbReference type="NCBI Taxonomy" id="666"/>
    <lineage>
        <taxon>Bacteria</taxon>
        <taxon>Pseudomonadati</taxon>
        <taxon>Pseudomonadota</taxon>
        <taxon>Gammaproteobacteria</taxon>
        <taxon>Vibrionales</taxon>
        <taxon>Vibrionaceae</taxon>
        <taxon>Vibrio</taxon>
    </lineage>
</organism>
<dbReference type="EMBL" id="CWQY01000013">
    <property type="protein sequence ID" value="CSC76058.1"/>
    <property type="molecule type" value="Genomic_DNA"/>
</dbReference>
<dbReference type="AlphaFoldDB" id="A0A655UNV4"/>
<evidence type="ECO:0000313" key="1">
    <source>
        <dbReference type="EMBL" id="CSC76058.1"/>
    </source>
</evidence>
<name>A0A655UNV4_VIBCL</name>